<dbReference type="Pfam" id="PF00111">
    <property type="entry name" value="Fer2"/>
    <property type="match status" value="1"/>
</dbReference>
<dbReference type="InterPro" id="IPR036010">
    <property type="entry name" value="2Fe-2S_ferredoxin-like_sf"/>
</dbReference>
<organism evidence="8 9">
    <name type="scientific">Acinetobacter lactucae</name>
    <dbReference type="NCBI Taxonomy" id="1785128"/>
    <lineage>
        <taxon>Bacteria</taxon>
        <taxon>Pseudomonadati</taxon>
        <taxon>Pseudomonadota</taxon>
        <taxon>Gammaproteobacteria</taxon>
        <taxon>Moraxellales</taxon>
        <taxon>Moraxellaceae</taxon>
        <taxon>Acinetobacter</taxon>
        <taxon>Acinetobacter calcoaceticus/baumannii complex</taxon>
    </lineage>
</organism>
<dbReference type="InterPro" id="IPR016166">
    <property type="entry name" value="FAD-bd_PCMH"/>
</dbReference>
<dbReference type="InterPro" id="IPR001041">
    <property type="entry name" value="2Fe-2S_ferredoxin-type"/>
</dbReference>
<keyword evidence="2" id="KW-0479">Metal-binding</keyword>
<dbReference type="GO" id="GO:0004854">
    <property type="term" value="F:xanthine dehydrogenase activity"/>
    <property type="evidence" value="ECO:0007669"/>
    <property type="project" value="InterPro"/>
</dbReference>
<dbReference type="PROSITE" id="PS51085">
    <property type="entry name" value="2FE2S_FER_2"/>
    <property type="match status" value="1"/>
</dbReference>
<dbReference type="HOGENOM" id="CLU_001681_9_0_6"/>
<dbReference type="InterPro" id="IPR016208">
    <property type="entry name" value="Ald_Oxase/xanthine_DH-like"/>
</dbReference>
<dbReference type="PIRSF" id="PIRSF036557">
    <property type="entry name" value="XdhA_RC"/>
    <property type="match status" value="1"/>
</dbReference>
<dbReference type="Proteomes" id="UP000013986">
    <property type="component" value="Unassembled WGS sequence"/>
</dbReference>
<dbReference type="InterPro" id="IPR014307">
    <property type="entry name" value="Xanthine_DH_ssu"/>
</dbReference>
<dbReference type="GO" id="GO:0051537">
    <property type="term" value="F:2 iron, 2 sulfur cluster binding"/>
    <property type="evidence" value="ECO:0007669"/>
    <property type="project" value="InterPro"/>
</dbReference>
<sequence>MSERPITFFFRGGQQQIENVVPTMTVLQFLREYTQTGKTRQTGTKEGCAEGDCGACTVVIGELVNDNLQLRSVNACIQFLPALDGKALFTVEDLHHLLPAQDGTLHPVQQAMVDMHGSQCGFCTPGFIMSLWSMYENEPRSPSKDQISDYISGNLCRCTGYRPILDAAQKAYDYPRVLLQRQKVIDVLKEIKALPALHLNNYGQQFFAPKTLQDFAALRLQLPQARIVAGSTDVGLWVTKQGRDLGDMLYIGQVEELKKIVVTDHALTIGANVSLNDAFIKISDFYPDLQELQRRFASMPIKNAGTLGGNIANGSPIGDSMPALITLGTRLILRVGEQTREIALEDFYLDYQKTALQLGEFVEAIIIPLREEQTRFKFASYKIAKRFEQDISAVCAAILCELDTHYVAHKVRIAFGGMAATPKRAKYAEAILEGQQLTAELMVQAQEALSQDYQPLDDGRASSAYRLQVAKNCLQRFYVEKVLSQAITRVNDLIAVVEI</sequence>
<accession>R8YWQ8</accession>
<dbReference type="Pfam" id="PF00941">
    <property type="entry name" value="FAD_binding_5"/>
    <property type="match status" value="1"/>
</dbReference>
<dbReference type="SUPFAM" id="SSF56176">
    <property type="entry name" value="FAD-binding/transporter-associated domain-like"/>
    <property type="match status" value="1"/>
</dbReference>
<evidence type="ECO:0000259" key="6">
    <source>
        <dbReference type="PROSITE" id="PS51085"/>
    </source>
</evidence>
<dbReference type="InterPro" id="IPR036683">
    <property type="entry name" value="CO_DH_flav_C_dom_sf"/>
</dbReference>
<evidence type="ECO:0000256" key="5">
    <source>
        <dbReference type="ARBA" id="ARBA00023004"/>
    </source>
</evidence>
<proteinExistence type="predicted"/>
<dbReference type="Gene3D" id="3.30.390.50">
    <property type="entry name" value="CO dehydrogenase flavoprotein, C-terminal domain"/>
    <property type="match status" value="1"/>
</dbReference>
<gene>
    <name evidence="8" type="ORF">F929_03474</name>
</gene>
<dbReference type="GO" id="GO:0071949">
    <property type="term" value="F:FAD binding"/>
    <property type="evidence" value="ECO:0007669"/>
    <property type="project" value="InterPro"/>
</dbReference>
<feature type="domain" description="2Fe-2S ferredoxin-type" evidence="6">
    <location>
        <begin position="4"/>
        <end position="94"/>
    </location>
</feature>
<dbReference type="InterPro" id="IPR036318">
    <property type="entry name" value="FAD-bd_PCMH-like_sf"/>
</dbReference>
<dbReference type="InterPro" id="IPR002346">
    <property type="entry name" value="Mopterin_DH_FAD-bd"/>
</dbReference>
<evidence type="ECO:0000256" key="1">
    <source>
        <dbReference type="ARBA" id="ARBA00022630"/>
    </source>
</evidence>
<dbReference type="Gene3D" id="1.10.150.120">
    <property type="entry name" value="[2Fe-2S]-binding domain"/>
    <property type="match status" value="1"/>
</dbReference>
<dbReference type="Pfam" id="PF03450">
    <property type="entry name" value="CO_deh_flav_C"/>
    <property type="match status" value="1"/>
</dbReference>
<dbReference type="Gene3D" id="3.30.43.10">
    <property type="entry name" value="Uridine Diphospho-n-acetylenolpyruvylglucosamine Reductase, domain 2"/>
    <property type="match status" value="1"/>
</dbReference>
<dbReference type="Gene3D" id="3.10.20.30">
    <property type="match status" value="1"/>
</dbReference>
<evidence type="ECO:0000313" key="8">
    <source>
        <dbReference type="EMBL" id="EOQ73531.1"/>
    </source>
</evidence>
<keyword evidence="5" id="KW-0408">Iron</keyword>
<keyword evidence="1" id="KW-0285">Flavoprotein</keyword>
<dbReference type="InterPro" id="IPR012175">
    <property type="entry name" value="Xanth_DH_ssu_bac"/>
</dbReference>
<evidence type="ECO:0000256" key="2">
    <source>
        <dbReference type="ARBA" id="ARBA00022723"/>
    </source>
</evidence>
<dbReference type="InterPro" id="IPR016167">
    <property type="entry name" value="FAD-bd_PCMH_sub1"/>
</dbReference>
<protein>
    <submittedName>
        <fullName evidence="8">Xanthine dehydrogenase, small subunit</fullName>
    </submittedName>
</protein>
<dbReference type="CDD" id="cd00207">
    <property type="entry name" value="fer2"/>
    <property type="match status" value="1"/>
</dbReference>
<dbReference type="EMBL" id="APQO01000006">
    <property type="protein sequence ID" value="EOQ73531.1"/>
    <property type="molecule type" value="Genomic_DNA"/>
</dbReference>
<evidence type="ECO:0000256" key="3">
    <source>
        <dbReference type="ARBA" id="ARBA00022827"/>
    </source>
</evidence>
<dbReference type="InterPro" id="IPR016169">
    <property type="entry name" value="FAD-bd_PCMH_sub2"/>
</dbReference>
<dbReference type="InterPro" id="IPR006058">
    <property type="entry name" value="2Fe2S_fd_BS"/>
</dbReference>
<comment type="caution">
    <text evidence="8">The sequence shown here is derived from an EMBL/GenBank/DDBJ whole genome shotgun (WGS) entry which is preliminary data.</text>
</comment>
<dbReference type="InterPro" id="IPR012675">
    <property type="entry name" value="Beta-grasp_dom_sf"/>
</dbReference>
<dbReference type="PANTHER" id="PTHR45444:SF3">
    <property type="entry name" value="XANTHINE DEHYDROGENASE"/>
    <property type="match status" value="1"/>
</dbReference>
<dbReference type="PROSITE" id="PS51387">
    <property type="entry name" value="FAD_PCMH"/>
    <property type="match status" value="1"/>
</dbReference>
<dbReference type="SUPFAM" id="SSF54292">
    <property type="entry name" value="2Fe-2S ferredoxin-like"/>
    <property type="match status" value="1"/>
</dbReference>
<dbReference type="RefSeq" id="WP_016146023.1">
    <property type="nucleotide sequence ID" value="NZ_KB976991.1"/>
</dbReference>
<dbReference type="InterPro" id="IPR036884">
    <property type="entry name" value="2Fe-2S-bd_dom_sf"/>
</dbReference>
<dbReference type="PATRIC" id="fig|1217689.3.peg.3410"/>
<dbReference type="NCBIfam" id="TIGR02963">
    <property type="entry name" value="xanthine_xdhA"/>
    <property type="match status" value="1"/>
</dbReference>
<keyword evidence="3" id="KW-0274">FAD</keyword>
<feature type="domain" description="FAD-binding PCMH-type" evidence="7">
    <location>
        <begin position="199"/>
        <end position="372"/>
    </location>
</feature>
<dbReference type="SMART" id="SM01092">
    <property type="entry name" value="CO_deh_flav_C"/>
    <property type="match status" value="1"/>
</dbReference>
<dbReference type="Pfam" id="PF01799">
    <property type="entry name" value="Fer2_2"/>
    <property type="match status" value="1"/>
</dbReference>
<dbReference type="InterPro" id="IPR005107">
    <property type="entry name" value="CO_DH_flav_C"/>
</dbReference>
<dbReference type="OrthoDB" id="9775084at2"/>
<evidence type="ECO:0000256" key="4">
    <source>
        <dbReference type="ARBA" id="ARBA00023002"/>
    </source>
</evidence>
<dbReference type="AlphaFoldDB" id="R8YWQ8"/>
<keyword evidence="4" id="KW-0560">Oxidoreductase</keyword>
<dbReference type="PANTHER" id="PTHR45444">
    <property type="entry name" value="XANTHINE DEHYDROGENASE"/>
    <property type="match status" value="1"/>
</dbReference>
<dbReference type="Gene3D" id="3.30.465.10">
    <property type="match status" value="1"/>
</dbReference>
<dbReference type="SUPFAM" id="SSF55447">
    <property type="entry name" value="CO dehydrogenase flavoprotein C-terminal domain-like"/>
    <property type="match status" value="1"/>
</dbReference>
<evidence type="ECO:0000259" key="7">
    <source>
        <dbReference type="PROSITE" id="PS51387"/>
    </source>
</evidence>
<evidence type="ECO:0000313" key="9">
    <source>
        <dbReference type="Proteomes" id="UP000013986"/>
    </source>
</evidence>
<dbReference type="GO" id="GO:0005506">
    <property type="term" value="F:iron ion binding"/>
    <property type="evidence" value="ECO:0007669"/>
    <property type="project" value="InterPro"/>
</dbReference>
<dbReference type="InterPro" id="IPR002888">
    <property type="entry name" value="2Fe-2S-bd"/>
</dbReference>
<dbReference type="PROSITE" id="PS00197">
    <property type="entry name" value="2FE2S_FER_1"/>
    <property type="match status" value="1"/>
</dbReference>
<name>R8YWQ8_9GAMM</name>
<dbReference type="SUPFAM" id="SSF47741">
    <property type="entry name" value="CO dehydrogenase ISP C-domain like"/>
    <property type="match status" value="1"/>
</dbReference>
<reference evidence="8 9" key="1">
    <citation type="submission" date="2013-02" db="EMBL/GenBank/DDBJ databases">
        <title>The Genome Sequence of Acinetobacter pittii ANC 4052.</title>
        <authorList>
            <consortium name="The Broad Institute Genome Sequencing Platform"/>
            <consortium name="The Broad Institute Genome Sequencing Center for Infectious Disease"/>
            <person name="Cerqueira G."/>
            <person name="Feldgarden M."/>
            <person name="Courvalin P."/>
            <person name="Perichon B."/>
            <person name="Grillot-Courvalin C."/>
            <person name="Clermont D."/>
            <person name="Rocha E."/>
            <person name="Yoon E.-J."/>
            <person name="Nemec A."/>
            <person name="Walker B."/>
            <person name="Young S.K."/>
            <person name="Zeng Q."/>
            <person name="Gargeya S."/>
            <person name="Fitzgerald M."/>
            <person name="Haas B."/>
            <person name="Abouelleil A."/>
            <person name="Alvarado L."/>
            <person name="Arachchi H.M."/>
            <person name="Berlin A.M."/>
            <person name="Chapman S.B."/>
            <person name="Dewar J."/>
            <person name="Goldberg J."/>
            <person name="Griggs A."/>
            <person name="Gujja S."/>
            <person name="Hansen M."/>
            <person name="Howarth C."/>
            <person name="Imamovic A."/>
            <person name="Larimer J."/>
            <person name="McCowan C."/>
            <person name="Murphy C."/>
            <person name="Neiman D."/>
            <person name="Pearson M."/>
            <person name="Priest M."/>
            <person name="Roberts A."/>
            <person name="Saif S."/>
            <person name="Shea T."/>
            <person name="Sisk P."/>
            <person name="Sykes S."/>
            <person name="Wortman J."/>
            <person name="Nusbaum C."/>
            <person name="Birren B."/>
        </authorList>
    </citation>
    <scope>NUCLEOTIDE SEQUENCE [LARGE SCALE GENOMIC DNA]</scope>
    <source>
        <strain evidence="8 9">ANC 4052</strain>
    </source>
</reference>